<sequence>MPLRAYILINTQIGQTQKVVEELKKIEEIKRLDVIMGPYDIIVEIEVPHYEDISKLLLERFQNIPAINHTMTCPVVS</sequence>
<feature type="domain" description="Transcription regulator AsnC/Lrp ligand binding" evidence="1">
    <location>
        <begin position="7"/>
        <end position="76"/>
    </location>
</feature>
<dbReference type="EMBL" id="AP014945">
    <property type="protein sequence ID" value="BAU22947.1"/>
    <property type="molecule type" value="Genomic_DNA"/>
</dbReference>
<reference evidence="2 3" key="1">
    <citation type="journal article" date="2016" name="Int. J. Syst. Evol. Microbiol.">
        <title>Caldimicrobium thiodismutans sp. nov., a sulfur-disproportionating bacterium isolated from a hot spring, and emended description of the genus Caldimicrobium.</title>
        <authorList>
            <person name="Kojima H."/>
            <person name="Umezawa K."/>
            <person name="Fukui M."/>
        </authorList>
    </citation>
    <scope>NUCLEOTIDE SEQUENCE [LARGE SCALE GENOMIC DNA]</scope>
    <source>
        <strain evidence="2 3">TF1</strain>
    </source>
</reference>
<dbReference type="KEGG" id="cthi:THC_0553"/>
<dbReference type="InterPro" id="IPR011008">
    <property type="entry name" value="Dimeric_a/b-barrel"/>
</dbReference>
<reference evidence="3" key="2">
    <citation type="journal article" date="2016" name="Int. J. Syst. Evol. Microbiol.">
        <title>Caldimicrobium thiodismutans sp. nov., a sulfur-disproportionating bacterium isolated from a hot spring.</title>
        <authorList>
            <person name="Kojima H."/>
            <person name="Umezawa K."/>
            <person name="Fukui M."/>
        </authorList>
    </citation>
    <scope>NUCLEOTIDE SEQUENCE [LARGE SCALE GENOMIC DNA]</scope>
    <source>
        <strain evidence="3">TF1</strain>
    </source>
</reference>
<gene>
    <name evidence="2" type="ORF">THC_0553</name>
</gene>
<name>A0A0U5AG07_9BACT</name>
<dbReference type="Pfam" id="PF01037">
    <property type="entry name" value="AsnC_trans_reg"/>
    <property type="match status" value="1"/>
</dbReference>
<keyword evidence="3" id="KW-1185">Reference proteome</keyword>
<proteinExistence type="predicted"/>
<evidence type="ECO:0000313" key="3">
    <source>
        <dbReference type="Proteomes" id="UP000068196"/>
    </source>
</evidence>
<dbReference type="AlphaFoldDB" id="A0A0U5AG07"/>
<protein>
    <submittedName>
        <fullName evidence="2">AsnC family transcriptional regulator</fullName>
    </submittedName>
</protein>
<accession>A0A0U5AG07</accession>
<organism evidence="2 3">
    <name type="scientific">Caldimicrobium thiodismutans</name>
    <dbReference type="NCBI Taxonomy" id="1653476"/>
    <lineage>
        <taxon>Bacteria</taxon>
        <taxon>Pseudomonadati</taxon>
        <taxon>Thermodesulfobacteriota</taxon>
        <taxon>Thermodesulfobacteria</taxon>
        <taxon>Thermodesulfobacteriales</taxon>
        <taxon>Thermodesulfobacteriaceae</taxon>
        <taxon>Caldimicrobium</taxon>
    </lineage>
</organism>
<evidence type="ECO:0000259" key="1">
    <source>
        <dbReference type="Pfam" id="PF01037"/>
    </source>
</evidence>
<dbReference type="InterPro" id="IPR019887">
    <property type="entry name" value="Tscrpt_reg_AsnC/Lrp_C"/>
</dbReference>
<dbReference type="SUPFAM" id="SSF54909">
    <property type="entry name" value="Dimeric alpha+beta barrel"/>
    <property type="match status" value="1"/>
</dbReference>
<dbReference type="OrthoDB" id="9797216at2"/>
<dbReference type="Proteomes" id="UP000068196">
    <property type="component" value="Chromosome"/>
</dbReference>
<dbReference type="STRING" id="1653476.THC_0553"/>
<dbReference type="Gene3D" id="3.30.70.920">
    <property type="match status" value="1"/>
</dbReference>
<evidence type="ECO:0000313" key="2">
    <source>
        <dbReference type="EMBL" id="BAU22947.1"/>
    </source>
</evidence>
<dbReference type="RefSeq" id="WP_068516585.1">
    <property type="nucleotide sequence ID" value="NZ_AP014945.1"/>
</dbReference>